<evidence type="ECO:0000256" key="23">
    <source>
        <dbReference type="SAM" id="SignalP"/>
    </source>
</evidence>
<keyword evidence="8" id="KW-0808">Transferase</keyword>
<evidence type="ECO:0000256" key="12">
    <source>
        <dbReference type="ARBA" id="ARBA00022741"/>
    </source>
</evidence>
<keyword evidence="5" id="KW-0723">Serine/threonine-protein kinase</keyword>
<evidence type="ECO:0000256" key="9">
    <source>
        <dbReference type="ARBA" id="ARBA00022692"/>
    </source>
</evidence>
<dbReference type="SUPFAM" id="SSF52058">
    <property type="entry name" value="L domain-like"/>
    <property type="match status" value="2"/>
</dbReference>
<evidence type="ECO:0000256" key="15">
    <source>
        <dbReference type="ARBA" id="ARBA00022989"/>
    </source>
</evidence>
<keyword evidence="11" id="KW-0677">Repeat</keyword>
<comment type="similarity">
    <text evidence="2">Belongs to the protein kinase superfamily. Ser/Thr protein kinase family.</text>
</comment>
<sequence length="1003" mass="108675">MKATISILLLALFFTLNHSQASLRIPHFNNSTDQDVLLSFKAQVTKDPNGVLDTWKPNTSFCNWHGVLCNPMKNRVTGLTLRNLTLAGTITSYIANLSFLRRLDLQENSFHGTIPIDFGRLFRLVTLILASNNIHRNIPSSLGLCSRLQVIDLSDNQLQGTIPSELGNLLELQDLSFAKNNLSGNIPSSLGNCSSLNNLILLSNNLQGTIPTELAHLSLLLQLNLGNNNLSGEIPPSLFNISSLLILGLAKNQISGHLPSNLFTTLPNINTLFVGGNLLQGHIPGSLSNASSLEKLDLSTNLFTGKVPLLWNLPNIQILNLEINMLVSEGEHGLDFITSLSNSTSLRVFSVATNKLTGHLPSSIGNLSNQLALLVMGQNHFEGNIPEGVGNLRSLIQLSMEENVLTGHIPSTIGNLQNLQSLILDSNYLSGSIPESLGNLTQLYELGLSGNNITGRIPSSLSSCQRLQLLDLSINGLRDNIPKEIFSFPNLATVLNLSWNSLSGSLPSEIGTLKMVQGIDISNNRLSGAIPTTVGVCSNLLYLDLSSNSFQGLIPDSLEELRGIEYIDLSTNNLSALIPSLGTLKYLQLLNLSANKLQGEVPKGGIFSNTSAVFLSGNPGLCGGLPVLELPNCPATGSRSSSSRTRKMLIVGLTAGAAAMCILIVLFMFLIMKRKKKHDPTVTDVISFEGPPRLYSYYVLKSATNNFSSENLIGEGSFGCVYRGVMRDGTLAAVKVFNMDQHGASRSFLAECEALRYVRHRNLVKILSACSSPTFKALVLQFMPNGSLEKWLHHGGEDGRQRLNLKQRMDIVVEVASAMEYLHHNCETPVVHCDLKPSNVLLDQDMTAHVGDFGLARILHGAASDHQISSTLGLKGSIGYIAPEYGLGGGVSTKGDVYCFGILVLEMFTGKKPTQEMFSGEFSLRRWVEAAVPDQVMGIVDNELEGDCKILGVEYLNSVIQIGLSCASEKPEDRPDMKDVSAMMEKTRAVLFTAPTVICNSQC</sequence>
<dbReference type="PaxDb" id="29760-VIT_08s0007g00850.t01"/>
<dbReference type="KEGG" id="vvi:100252877"/>
<feature type="binding site" evidence="21">
    <location>
        <position position="735"/>
    </location>
    <ligand>
        <name>ATP</name>
        <dbReference type="ChEBI" id="CHEBI:30616"/>
    </ligand>
</feature>
<dbReference type="InterPro" id="IPR013210">
    <property type="entry name" value="LRR_N_plant-typ"/>
</dbReference>
<dbReference type="Pfam" id="PF00560">
    <property type="entry name" value="LRR_1"/>
    <property type="match status" value="5"/>
</dbReference>
<evidence type="ECO:0000256" key="7">
    <source>
        <dbReference type="ARBA" id="ARBA00022614"/>
    </source>
</evidence>
<dbReference type="FunFam" id="3.80.10.10:FF:000095">
    <property type="entry name" value="LRR receptor-like serine/threonine-protein kinase GSO1"/>
    <property type="match status" value="1"/>
</dbReference>
<dbReference type="EMBL" id="FN595991">
    <property type="protein sequence ID" value="CCB55566.1"/>
    <property type="molecule type" value="Genomic_DNA"/>
</dbReference>
<evidence type="ECO:0000256" key="17">
    <source>
        <dbReference type="ARBA" id="ARBA00023170"/>
    </source>
</evidence>
<dbReference type="InterPro" id="IPR011009">
    <property type="entry name" value="Kinase-like_dom_sf"/>
</dbReference>
<evidence type="ECO:0000256" key="10">
    <source>
        <dbReference type="ARBA" id="ARBA00022729"/>
    </source>
</evidence>
<dbReference type="Pfam" id="PF13855">
    <property type="entry name" value="LRR_8"/>
    <property type="match status" value="1"/>
</dbReference>
<keyword evidence="7" id="KW-0433">Leucine-rich repeat</keyword>
<dbReference type="SMART" id="SM00220">
    <property type="entry name" value="S_TKc"/>
    <property type="match status" value="1"/>
</dbReference>
<dbReference type="Pfam" id="PF07714">
    <property type="entry name" value="PK_Tyr_Ser-Thr"/>
    <property type="match status" value="1"/>
</dbReference>
<evidence type="ECO:0000256" key="18">
    <source>
        <dbReference type="ARBA" id="ARBA00023180"/>
    </source>
</evidence>
<dbReference type="Pfam" id="PF08263">
    <property type="entry name" value="LRRNT_2"/>
    <property type="match status" value="1"/>
</dbReference>
<evidence type="ECO:0000313" key="25">
    <source>
        <dbReference type="EMBL" id="CCB55566.1"/>
    </source>
</evidence>
<dbReference type="SUPFAM" id="SSF56112">
    <property type="entry name" value="Protein kinase-like (PK-like)"/>
    <property type="match status" value="1"/>
</dbReference>
<evidence type="ECO:0000256" key="11">
    <source>
        <dbReference type="ARBA" id="ARBA00022737"/>
    </source>
</evidence>
<evidence type="ECO:0000256" key="8">
    <source>
        <dbReference type="ARBA" id="ARBA00022679"/>
    </source>
</evidence>
<dbReference type="InterPro" id="IPR001245">
    <property type="entry name" value="Ser-Thr/Tyr_kinase_cat_dom"/>
</dbReference>
<keyword evidence="16 22" id="KW-0472">Membrane</keyword>
<proteinExistence type="inferred from homology"/>
<dbReference type="SMART" id="SM00369">
    <property type="entry name" value="LRR_TYP"/>
    <property type="match status" value="8"/>
</dbReference>
<keyword evidence="4" id="KW-1003">Cell membrane</keyword>
<dbReference type="PROSITE" id="PS00107">
    <property type="entry name" value="PROTEIN_KINASE_ATP"/>
    <property type="match status" value="1"/>
</dbReference>
<dbReference type="PANTHER" id="PTHR27008">
    <property type="entry name" value="OS04G0122200 PROTEIN"/>
    <property type="match status" value="1"/>
</dbReference>
<evidence type="ECO:0000256" key="3">
    <source>
        <dbReference type="ARBA" id="ARBA00012513"/>
    </source>
</evidence>
<comment type="catalytic activity">
    <reaction evidence="19">
        <text>L-threonyl-[protein] + ATP = O-phospho-L-threonyl-[protein] + ADP + H(+)</text>
        <dbReference type="Rhea" id="RHEA:46608"/>
        <dbReference type="Rhea" id="RHEA-COMP:11060"/>
        <dbReference type="Rhea" id="RHEA-COMP:11605"/>
        <dbReference type="ChEBI" id="CHEBI:15378"/>
        <dbReference type="ChEBI" id="CHEBI:30013"/>
        <dbReference type="ChEBI" id="CHEBI:30616"/>
        <dbReference type="ChEBI" id="CHEBI:61977"/>
        <dbReference type="ChEBI" id="CHEBI:456216"/>
        <dbReference type="EC" id="2.7.11.1"/>
    </reaction>
</comment>
<reference evidence="26" key="1">
    <citation type="journal article" date="2007" name="Nature">
        <title>The grapevine genome sequence suggests ancestral hexaploidization in major angiosperm phyla.</title>
        <authorList>
            <consortium name="The French-Italian Public Consortium for Grapevine Genome Characterization."/>
            <person name="Jaillon O."/>
            <person name="Aury J.-M."/>
            <person name="Noel B."/>
            <person name="Policriti A."/>
            <person name="Clepet C."/>
            <person name="Casagrande A."/>
            <person name="Choisne N."/>
            <person name="Aubourg S."/>
            <person name="Vitulo N."/>
            <person name="Jubin C."/>
            <person name="Vezzi A."/>
            <person name="Legeai F."/>
            <person name="Hugueney P."/>
            <person name="Dasilva C."/>
            <person name="Horner D."/>
            <person name="Mica E."/>
            <person name="Jublot D."/>
            <person name="Poulain J."/>
            <person name="Bruyere C."/>
            <person name="Billault A."/>
            <person name="Segurens B."/>
            <person name="Gouyvenoux M."/>
            <person name="Ugarte E."/>
            <person name="Cattonaro F."/>
            <person name="Anthouard V."/>
            <person name="Vico V."/>
            <person name="Del Fabbro C."/>
            <person name="Alaux M."/>
            <person name="Di Gaspero G."/>
            <person name="Dumas V."/>
            <person name="Felice N."/>
            <person name="Paillard S."/>
            <person name="Juman I."/>
            <person name="Moroldo M."/>
            <person name="Scalabrin S."/>
            <person name="Canaguier A."/>
            <person name="Le Clainche I."/>
            <person name="Malacrida G."/>
            <person name="Durand E."/>
            <person name="Pesole G."/>
            <person name="Laucou V."/>
            <person name="Chatelet P."/>
            <person name="Merdinoglu D."/>
            <person name="Delledonne M."/>
            <person name="Pezzotti M."/>
            <person name="Lecharny A."/>
            <person name="Scarpelli C."/>
            <person name="Artiguenave F."/>
            <person name="Pe M.E."/>
            <person name="Valle G."/>
            <person name="Morgante M."/>
            <person name="Caboche M."/>
            <person name="Adam-Blondon A.-F."/>
            <person name="Weissenbach J."/>
            <person name="Quetier F."/>
            <person name="Wincker P."/>
        </authorList>
    </citation>
    <scope>NUCLEOTIDE SEQUENCE [LARGE SCALE GENOMIC DNA]</scope>
    <source>
        <strain evidence="26">cv. Pinot noir / PN40024</strain>
    </source>
</reference>
<dbReference type="Gene3D" id="3.30.200.20">
    <property type="entry name" value="Phosphorylase Kinase, domain 1"/>
    <property type="match status" value="1"/>
</dbReference>
<dbReference type="InterPro" id="IPR017441">
    <property type="entry name" value="Protein_kinase_ATP_BS"/>
</dbReference>
<dbReference type="FunFam" id="1.10.510.10:FF:000358">
    <property type="entry name" value="Putative leucine-rich repeat receptor-like serine/threonine-protein kinase"/>
    <property type="match status" value="1"/>
</dbReference>
<keyword evidence="13" id="KW-0418">Kinase</keyword>
<evidence type="ECO:0000259" key="24">
    <source>
        <dbReference type="PROSITE" id="PS50011"/>
    </source>
</evidence>
<dbReference type="CDD" id="cd14066">
    <property type="entry name" value="STKc_IRAK"/>
    <property type="match status" value="1"/>
</dbReference>
<dbReference type="HOGENOM" id="CLU_000288_22_0_1"/>
<keyword evidence="17" id="KW-0675">Receptor</keyword>
<evidence type="ECO:0000256" key="22">
    <source>
        <dbReference type="SAM" id="Phobius"/>
    </source>
</evidence>
<evidence type="ECO:0000256" key="6">
    <source>
        <dbReference type="ARBA" id="ARBA00022553"/>
    </source>
</evidence>
<dbReference type="Pfam" id="PF23598">
    <property type="entry name" value="LRR_14"/>
    <property type="match status" value="1"/>
</dbReference>
<name>F6HL79_VITVI</name>
<evidence type="ECO:0000256" key="1">
    <source>
        <dbReference type="ARBA" id="ARBA00004162"/>
    </source>
</evidence>
<dbReference type="InterPro" id="IPR008271">
    <property type="entry name" value="Ser/Thr_kinase_AS"/>
</dbReference>
<evidence type="ECO:0000256" key="2">
    <source>
        <dbReference type="ARBA" id="ARBA00008684"/>
    </source>
</evidence>
<feature type="transmembrane region" description="Helical" evidence="22">
    <location>
        <begin position="648"/>
        <end position="671"/>
    </location>
</feature>
<dbReference type="eggNOG" id="ENOG502QPYS">
    <property type="taxonomic scope" value="Eukaryota"/>
</dbReference>
<organism evidence="25 26">
    <name type="scientific">Vitis vinifera</name>
    <name type="common">Grape</name>
    <dbReference type="NCBI Taxonomy" id="29760"/>
    <lineage>
        <taxon>Eukaryota</taxon>
        <taxon>Viridiplantae</taxon>
        <taxon>Streptophyta</taxon>
        <taxon>Embryophyta</taxon>
        <taxon>Tracheophyta</taxon>
        <taxon>Spermatophyta</taxon>
        <taxon>Magnoliopsida</taxon>
        <taxon>eudicotyledons</taxon>
        <taxon>Gunneridae</taxon>
        <taxon>Pentapetalae</taxon>
        <taxon>rosids</taxon>
        <taxon>Vitales</taxon>
        <taxon>Vitaceae</taxon>
        <taxon>Viteae</taxon>
        <taxon>Vitis</taxon>
    </lineage>
</organism>
<feature type="chain" id="PRO_5003341024" description="non-specific serine/threonine protein kinase" evidence="23">
    <location>
        <begin position="20"/>
        <end position="1003"/>
    </location>
</feature>
<dbReference type="InterPro" id="IPR032675">
    <property type="entry name" value="LRR_dom_sf"/>
</dbReference>
<dbReference type="GO" id="GO:0005886">
    <property type="term" value="C:plasma membrane"/>
    <property type="evidence" value="ECO:0007669"/>
    <property type="project" value="UniProtKB-SubCell"/>
</dbReference>
<evidence type="ECO:0000256" key="14">
    <source>
        <dbReference type="ARBA" id="ARBA00022840"/>
    </source>
</evidence>
<feature type="signal peptide" evidence="23">
    <location>
        <begin position="1"/>
        <end position="19"/>
    </location>
</feature>
<keyword evidence="18" id="KW-0325">Glycoprotein</keyword>
<dbReference type="InterPro" id="IPR001611">
    <property type="entry name" value="Leu-rich_rpt"/>
</dbReference>
<dbReference type="SMR" id="F6HL79"/>
<dbReference type="GO" id="GO:0005524">
    <property type="term" value="F:ATP binding"/>
    <property type="evidence" value="ECO:0007669"/>
    <property type="project" value="UniProtKB-UniRule"/>
</dbReference>
<keyword evidence="6" id="KW-0597">Phosphoprotein</keyword>
<dbReference type="FunFam" id="3.30.200.20:FF:000661">
    <property type="entry name" value="Serine-threonine protein kinase plant-type"/>
    <property type="match status" value="1"/>
</dbReference>
<accession>F6HL79</accession>
<keyword evidence="9 22" id="KW-0812">Transmembrane</keyword>
<dbReference type="InterPro" id="IPR003591">
    <property type="entry name" value="Leu-rich_rpt_typical-subtyp"/>
</dbReference>
<dbReference type="FunFam" id="3.80.10.10:FF:000288">
    <property type="entry name" value="LRR receptor-like serine/threonine-protein kinase EFR"/>
    <property type="match status" value="1"/>
</dbReference>
<comment type="subcellular location">
    <subcellularLocation>
        <location evidence="1">Cell membrane</location>
        <topology evidence="1">Single-pass membrane protein</topology>
    </subcellularLocation>
</comment>
<keyword evidence="26" id="KW-1185">Reference proteome</keyword>
<dbReference type="AlphaFoldDB" id="F6HL79"/>
<evidence type="ECO:0000313" key="26">
    <source>
        <dbReference type="Proteomes" id="UP000009183"/>
    </source>
</evidence>
<dbReference type="InterPro" id="IPR055414">
    <property type="entry name" value="LRR_R13L4/SHOC2-like"/>
</dbReference>
<dbReference type="InterPro" id="IPR051809">
    <property type="entry name" value="Plant_receptor-like_S/T_kinase"/>
</dbReference>
<comment type="catalytic activity">
    <reaction evidence="20">
        <text>L-seryl-[protein] + ATP = O-phospho-L-seryl-[protein] + ADP + H(+)</text>
        <dbReference type="Rhea" id="RHEA:17989"/>
        <dbReference type="Rhea" id="RHEA-COMP:9863"/>
        <dbReference type="Rhea" id="RHEA-COMP:11604"/>
        <dbReference type="ChEBI" id="CHEBI:15378"/>
        <dbReference type="ChEBI" id="CHEBI:29999"/>
        <dbReference type="ChEBI" id="CHEBI:30616"/>
        <dbReference type="ChEBI" id="CHEBI:83421"/>
        <dbReference type="ChEBI" id="CHEBI:456216"/>
        <dbReference type="EC" id="2.7.11.1"/>
    </reaction>
</comment>
<dbReference type="PROSITE" id="PS00108">
    <property type="entry name" value="PROTEIN_KINASE_ST"/>
    <property type="match status" value="1"/>
</dbReference>
<gene>
    <name evidence="25" type="ordered locus">VIT_08s0007g00850</name>
</gene>
<protein>
    <recommendedName>
        <fullName evidence="3">non-specific serine/threonine protein kinase</fullName>
        <ecNumber evidence="3">2.7.11.1</ecNumber>
    </recommendedName>
</protein>
<evidence type="ECO:0000256" key="19">
    <source>
        <dbReference type="ARBA" id="ARBA00047899"/>
    </source>
</evidence>
<dbReference type="Gene3D" id="3.80.10.10">
    <property type="entry name" value="Ribonuclease Inhibitor"/>
    <property type="match status" value="4"/>
</dbReference>
<dbReference type="InterPro" id="IPR000719">
    <property type="entry name" value="Prot_kinase_dom"/>
</dbReference>
<keyword evidence="14 21" id="KW-0067">ATP-binding</keyword>
<dbReference type="InParanoid" id="F6HL79"/>
<feature type="domain" description="Protein kinase" evidence="24">
    <location>
        <begin position="707"/>
        <end position="991"/>
    </location>
</feature>
<dbReference type="PANTHER" id="PTHR27008:SF513">
    <property type="entry name" value="PROTEIN KINASE DOMAIN-CONTAINING PROTEIN"/>
    <property type="match status" value="1"/>
</dbReference>
<evidence type="ECO:0000256" key="13">
    <source>
        <dbReference type="ARBA" id="ARBA00022777"/>
    </source>
</evidence>
<evidence type="ECO:0000256" key="16">
    <source>
        <dbReference type="ARBA" id="ARBA00023136"/>
    </source>
</evidence>
<dbReference type="EC" id="2.7.11.1" evidence="3"/>
<dbReference type="Gene3D" id="1.10.510.10">
    <property type="entry name" value="Transferase(Phosphotransferase) domain 1"/>
    <property type="match status" value="1"/>
</dbReference>
<keyword evidence="10 23" id="KW-0732">Signal</keyword>
<keyword evidence="15 22" id="KW-1133">Transmembrane helix</keyword>
<keyword evidence="12 21" id="KW-0547">Nucleotide-binding</keyword>
<evidence type="ECO:0000256" key="5">
    <source>
        <dbReference type="ARBA" id="ARBA00022527"/>
    </source>
</evidence>
<evidence type="ECO:0000256" key="21">
    <source>
        <dbReference type="PROSITE-ProRule" id="PRU10141"/>
    </source>
</evidence>
<evidence type="ECO:0000256" key="20">
    <source>
        <dbReference type="ARBA" id="ARBA00048679"/>
    </source>
</evidence>
<dbReference type="Proteomes" id="UP000009183">
    <property type="component" value="Chromosome 8"/>
</dbReference>
<evidence type="ECO:0000256" key="4">
    <source>
        <dbReference type="ARBA" id="ARBA00022475"/>
    </source>
</evidence>
<dbReference type="GO" id="GO:0004674">
    <property type="term" value="F:protein serine/threonine kinase activity"/>
    <property type="evidence" value="ECO:0007669"/>
    <property type="project" value="UniProtKB-KW"/>
</dbReference>
<dbReference type="OrthoDB" id="676979at2759"/>
<dbReference type="PROSITE" id="PS50011">
    <property type="entry name" value="PROTEIN_KINASE_DOM"/>
    <property type="match status" value="1"/>
</dbReference>